<dbReference type="Gene3D" id="1.10.530.40">
    <property type="match status" value="1"/>
</dbReference>
<dbReference type="SUPFAM" id="SSF53955">
    <property type="entry name" value="Lysozyme-like"/>
    <property type="match status" value="1"/>
</dbReference>
<evidence type="ECO:0000313" key="6">
    <source>
        <dbReference type="Proteomes" id="UP000188388"/>
    </source>
</evidence>
<dbReference type="InterPro" id="IPR023346">
    <property type="entry name" value="Lysozyme-like_dom_sf"/>
</dbReference>
<dbReference type="Proteomes" id="UP000188388">
    <property type="component" value="Unassembled WGS sequence"/>
</dbReference>
<organism evidence="5 6">
    <name type="scientific">Mesorhizobium prunaredense</name>
    <dbReference type="NCBI Taxonomy" id="1631249"/>
    <lineage>
        <taxon>Bacteria</taxon>
        <taxon>Pseudomonadati</taxon>
        <taxon>Pseudomonadota</taxon>
        <taxon>Alphaproteobacteria</taxon>
        <taxon>Hyphomicrobiales</taxon>
        <taxon>Phyllobacteriaceae</taxon>
        <taxon>Mesorhizobium</taxon>
    </lineage>
</organism>
<evidence type="ECO:0000313" key="5">
    <source>
        <dbReference type="EMBL" id="SIT58815.1"/>
    </source>
</evidence>
<sequence length="292" mass="33169">MNRRSTCLLMTRGILFSFVSLAALTKRAVATVPDSSIDDTFARLANNEGELEGARAFTETEYRQIGPSSKQRKRKPSLPRRWQSDKQMSKRSQDLIVLFEVTGKTRYEKKYRNPIWPKGKSGITFGIGYDIGYSSEKDFEADWSPFIDRASIDQLRTACGKRGSAAAAILKQYLNIDVPWDPAYDQFVYGLRFYAGEVIAYFPNADQLSPDCFGALVSLVYNRGSSSKSAKGDPIDRRREIREIKELMLKSDFASVPEKIREMKRIWKDDPDAKGLLTRRELEAAIFEKGLS</sequence>
<evidence type="ECO:0000256" key="4">
    <source>
        <dbReference type="SAM" id="SignalP"/>
    </source>
</evidence>
<dbReference type="EMBL" id="FTPD01000056">
    <property type="protein sequence ID" value="SIT58815.1"/>
    <property type="molecule type" value="Genomic_DNA"/>
</dbReference>
<gene>
    <name evidence="5" type="ORF">BQ8794_60124</name>
</gene>
<reference evidence="6" key="1">
    <citation type="submission" date="2017-01" db="EMBL/GenBank/DDBJ databases">
        <authorList>
            <person name="Brunel B."/>
        </authorList>
    </citation>
    <scope>NUCLEOTIDE SEQUENCE [LARGE SCALE GENOMIC DNA]</scope>
</reference>
<evidence type="ECO:0000256" key="2">
    <source>
        <dbReference type="ARBA" id="ARBA00022638"/>
    </source>
</evidence>
<protein>
    <recommendedName>
        <fullName evidence="7">EF-hand domain-containing protein</fullName>
    </recommendedName>
</protein>
<feature type="signal peptide" evidence="4">
    <location>
        <begin position="1"/>
        <end position="22"/>
    </location>
</feature>
<evidence type="ECO:0000256" key="3">
    <source>
        <dbReference type="SAM" id="MobiDB-lite"/>
    </source>
</evidence>
<name>A0A1R3VIW0_9HYPH</name>
<proteinExistence type="predicted"/>
<dbReference type="GO" id="GO:0042742">
    <property type="term" value="P:defense response to bacterium"/>
    <property type="evidence" value="ECO:0007669"/>
    <property type="project" value="UniProtKB-KW"/>
</dbReference>
<keyword evidence="6" id="KW-1185">Reference proteome</keyword>
<dbReference type="AlphaFoldDB" id="A0A1R3VIW0"/>
<keyword evidence="1" id="KW-0929">Antimicrobial</keyword>
<feature type="chain" id="PRO_5012210113" description="EF-hand domain-containing protein" evidence="4">
    <location>
        <begin position="23"/>
        <end position="292"/>
    </location>
</feature>
<dbReference type="CDD" id="cd16904">
    <property type="entry name" value="pesticin_lyz-like"/>
    <property type="match status" value="1"/>
</dbReference>
<dbReference type="InterPro" id="IPR023347">
    <property type="entry name" value="Lysozyme_dom_sf"/>
</dbReference>
<accession>A0A1R3VIW0</accession>
<dbReference type="GO" id="GO:0031640">
    <property type="term" value="P:killing of cells of another organism"/>
    <property type="evidence" value="ECO:0007669"/>
    <property type="project" value="UniProtKB-KW"/>
</dbReference>
<evidence type="ECO:0000256" key="1">
    <source>
        <dbReference type="ARBA" id="ARBA00022529"/>
    </source>
</evidence>
<dbReference type="GO" id="GO:0003796">
    <property type="term" value="F:lysozyme activity"/>
    <property type="evidence" value="ECO:0007669"/>
    <property type="project" value="InterPro"/>
</dbReference>
<evidence type="ECO:0008006" key="7">
    <source>
        <dbReference type="Google" id="ProtNLM"/>
    </source>
</evidence>
<feature type="region of interest" description="Disordered" evidence="3">
    <location>
        <begin position="63"/>
        <end position="89"/>
    </location>
</feature>
<dbReference type="RefSeq" id="WP_143744730.1">
    <property type="nucleotide sequence ID" value="NZ_FTPD01000056.1"/>
</dbReference>
<keyword evidence="4" id="KW-0732">Signal</keyword>
<keyword evidence="2" id="KW-0081">Bacteriolytic enzyme</keyword>